<gene>
    <name evidence="5" type="ORF">ATEIFO6365_0005082100</name>
</gene>
<reference evidence="5 6" key="1">
    <citation type="submission" date="2020-01" db="EMBL/GenBank/DDBJ databases">
        <title>Aspergillus terreus IFO 6365 whole genome shotgun sequence.</title>
        <authorList>
            <person name="Kanamasa S."/>
            <person name="Takahashi H."/>
        </authorList>
    </citation>
    <scope>NUCLEOTIDE SEQUENCE [LARGE SCALE GENOMIC DNA]</scope>
    <source>
        <strain evidence="5 6">IFO 6365</strain>
    </source>
</reference>
<dbReference type="GO" id="GO:0008318">
    <property type="term" value="F:protein prenyltransferase activity"/>
    <property type="evidence" value="ECO:0007669"/>
    <property type="project" value="InterPro"/>
</dbReference>
<dbReference type="Pfam" id="PF01239">
    <property type="entry name" value="PPTA"/>
    <property type="match status" value="1"/>
</dbReference>
<evidence type="ECO:0000256" key="2">
    <source>
        <dbReference type="ARBA" id="ARBA00022602"/>
    </source>
</evidence>
<comment type="caution">
    <text evidence="5">The sequence shown here is derived from an EMBL/GenBank/DDBJ whole genome shotgun (WGS) entry which is preliminary data.</text>
</comment>
<name>A0A5M3Z1S4_ASPTE</name>
<accession>A0A5M3Z1S4</accession>
<proteinExistence type="inferred from homology"/>
<keyword evidence="3" id="KW-0808">Transferase</keyword>
<dbReference type="SUPFAM" id="SSF48439">
    <property type="entry name" value="Protein prenylyltransferase"/>
    <property type="match status" value="1"/>
</dbReference>
<keyword evidence="4" id="KW-0677">Repeat</keyword>
<keyword evidence="2" id="KW-0637">Prenyltransferase</keyword>
<organism evidence="5 6">
    <name type="scientific">Aspergillus terreus</name>
    <dbReference type="NCBI Taxonomy" id="33178"/>
    <lineage>
        <taxon>Eukaryota</taxon>
        <taxon>Fungi</taxon>
        <taxon>Dikarya</taxon>
        <taxon>Ascomycota</taxon>
        <taxon>Pezizomycotina</taxon>
        <taxon>Eurotiomycetes</taxon>
        <taxon>Eurotiomycetidae</taxon>
        <taxon>Eurotiales</taxon>
        <taxon>Aspergillaceae</taxon>
        <taxon>Aspergillus</taxon>
        <taxon>Aspergillus subgen. Circumdati</taxon>
    </lineage>
</organism>
<sequence>MSGPNTAFTELAQIFRNRDDRILEFEILPPALGPLLQDGCSIGITKKYLAQAFVAARKIFFSNSALISDSIPPNKSQESDNRLGDISVSSEIILLFDCEHTTACNWRKKRLRDMMQSLSLGNPASREVLISHLQSELMLMTTYVCSPLRRHTKSPTLWEHRLWVLKHLLFARRSGESSGVPQTPGCEATFELWEQELTTVLRAGELHPRNYYAFSYIRELHNVLSLGTDNVGDCYLQLGRRAVDPTLTWCLAHTTDISGWMFLLYLLGTVSDPTLRTDTVRKVVRFARDVGWEGESLWTFVDLAVRAFDLSLPVKNELCPVHDASSEDAAKPGTGWKGWLAMAKAYWTANR</sequence>
<evidence type="ECO:0000256" key="3">
    <source>
        <dbReference type="ARBA" id="ARBA00022679"/>
    </source>
</evidence>
<dbReference type="OrthoDB" id="5358702at2759"/>
<protein>
    <submittedName>
        <fullName evidence="5">Uncharacterized protein</fullName>
    </submittedName>
</protein>
<evidence type="ECO:0000256" key="1">
    <source>
        <dbReference type="ARBA" id="ARBA00006734"/>
    </source>
</evidence>
<dbReference type="InterPro" id="IPR002088">
    <property type="entry name" value="Prenyl_trans_a"/>
</dbReference>
<evidence type="ECO:0000313" key="5">
    <source>
        <dbReference type="EMBL" id="GFF16629.1"/>
    </source>
</evidence>
<dbReference type="VEuPathDB" id="FungiDB:ATEG_05590"/>
<evidence type="ECO:0000256" key="4">
    <source>
        <dbReference type="ARBA" id="ARBA00022737"/>
    </source>
</evidence>
<comment type="similarity">
    <text evidence="1">Belongs to the protein prenyltransferase subunit alpha family.</text>
</comment>
<keyword evidence="6" id="KW-1185">Reference proteome</keyword>
<dbReference type="PANTHER" id="PTHR11129">
    <property type="entry name" value="PROTEIN FARNESYLTRANSFERASE ALPHA SUBUNIT/RAB GERANYLGERANYL TRANSFERASE ALPHA SUBUNIT"/>
    <property type="match status" value="1"/>
</dbReference>
<dbReference type="AlphaFoldDB" id="A0A5M3Z1S4"/>
<dbReference type="EMBL" id="BLJY01000005">
    <property type="protein sequence ID" value="GFF16629.1"/>
    <property type="molecule type" value="Genomic_DNA"/>
</dbReference>
<dbReference type="Proteomes" id="UP000452235">
    <property type="component" value="Unassembled WGS sequence"/>
</dbReference>
<dbReference type="GO" id="GO:0005737">
    <property type="term" value="C:cytoplasm"/>
    <property type="evidence" value="ECO:0007669"/>
    <property type="project" value="TreeGrafter"/>
</dbReference>
<dbReference type="Gene3D" id="1.25.40.120">
    <property type="entry name" value="Protein prenylyltransferase"/>
    <property type="match status" value="1"/>
</dbReference>
<evidence type="ECO:0000313" key="6">
    <source>
        <dbReference type="Proteomes" id="UP000452235"/>
    </source>
</evidence>
<dbReference type="PANTHER" id="PTHR11129:SF3">
    <property type="entry name" value="PROTEIN PRENYLTRANSFERASE ALPHA SUBUNIT REPEAT-CONTAINING PROTEIN 1"/>
    <property type="match status" value="1"/>
</dbReference>